<evidence type="ECO:0000313" key="3">
    <source>
        <dbReference type="Proteomes" id="UP001497623"/>
    </source>
</evidence>
<keyword evidence="3" id="KW-1185">Reference proteome</keyword>
<sequence>MVIICCPFVCELKNLLTDFSLGISSRSSNSFRKITPLSTADKNSPRQTQRQLQLQLEDNFFHNQPSSVRKTTEFVIERIASNVVKIIRSQIIPQLHKTSMGEVRSMIDGLVIGSPMPLDQSRGAVQKRVIELSADLTAQLKTQSLALAENLCKQQAEPSLTCLLPHDTPDKGRSMCVHVVHRNVQERVSAWLQSHLTPTLFTKDLNTDADRLIRQAQKTADFQATAHQHSLAELSTSAGVTVQSGLANLSINHSGQANLSNSINLSTSRISNNYSFNQSDTSFSSMSHNQSEISTKSFNQSALSNQSLNLSNILNHSEISLTEGNVLSPIRTSHVTVSKVTPKPLQETLPIVPETHNIDAPSPSKVLTDVK</sequence>
<evidence type="ECO:0000259" key="1">
    <source>
        <dbReference type="Pfam" id="PF15296"/>
    </source>
</evidence>
<dbReference type="GO" id="GO:0005634">
    <property type="term" value="C:nucleus"/>
    <property type="evidence" value="ECO:0007669"/>
    <property type="project" value="TreeGrafter"/>
</dbReference>
<gene>
    <name evidence="2" type="ORF">MNOR_LOCUS34706</name>
</gene>
<dbReference type="InterPro" id="IPR028171">
    <property type="entry name" value="Codanin-1_C"/>
</dbReference>
<feature type="non-terminal residue" evidence="2">
    <location>
        <position position="371"/>
    </location>
</feature>
<dbReference type="AlphaFoldDB" id="A0AAV2SCQ8"/>
<accession>A0AAV2SCQ8</accession>
<feature type="domain" description="Codanin-1 C-terminal" evidence="1">
    <location>
        <begin position="3"/>
        <end position="103"/>
    </location>
</feature>
<reference evidence="2 3" key="1">
    <citation type="submission" date="2024-05" db="EMBL/GenBank/DDBJ databases">
        <authorList>
            <person name="Wallberg A."/>
        </authorList>
    </citation>
    <scope>NUCLEOTIDE SEQUENCE [LARGE SCALE GENOMIC DNA]</scope>
</reference>
<dbReference type="EMBL" id="CAXKWB010054521">
    <property type="protein sequence ID" value="CAL4175982.1"/>
    <property type="molecule type" value="Genomic_DNA"/>
</dbReference>
<dbReference type="Proteomes" id="UP001497623">
    <property type="component" value="Unassembled WGS sequence"/>
</dbReference>
<organism evidence="2 3">
    <name type="scientific">Meganyctiphanes norvegica</name>
    <name type="common">Northern krill</name>
    <name type="synonym">Thysanopoda norvegica</name>
    <dbReference type="NCBI Taxonomy" id="48144"/>
    <lineage>
        <taxon>Eukaryota</taxon>
        <taxon>Metazoa</taxon>
        <taxon>Ecdysozoa</taxon>
        <taxon>Arthropoda</taxon>
        <taxon>Crustacea</taxon>
        <taxon>Multicrustacea</taxon>
        <taxon>Malacostraca</taxon>
        <taxon>Eumalacostraca</taxon>
        <taxon>Eucarida</taxon>
        <taxon>Euphausiacea</taxon>
        <taxon>Euphausiidae</taxon>
        <taxon>Meganyctiphanes</taxon>
    </lineage>
</organism>
<evidence type="ECO:0000313" key="2">
    <source>
        <dbReference type="EMBL" id="CAL4175982.1"/>
    </source>
</evidence>
<comment type="caution">
    <text evidence="2">The sequence shown here is derived from an EMBL/GenBank/DDBJ whole genome shotgun (WGS) entry which is preliminary data.</text>
</comment>
<protein>
    <recommendedName>
        <fullName evidence="1">Codanin-1 C-terminal domain-containing protein</fullName>
    </recommendedName>
</protein>
<proteinExistence type="predicted"/>
<dbReference type="Pfam" id="PF15296">
    <property type="entry name" value="Codanin-1_C"/>
    <property type="match status" value="1"/>
</dbReference>
<dbReference type="GO" id="GO:0006325">
    <property type="term" value="P:chromatin organization"/>
    <property type="evidence" value="ECO:0007669"/>
    <property type="project" value="TreeGrafter"/>
</dbReference>
<dbReference type="PANTHER" id="PTHR28678:SF1">
    <property type="entry name" value="CODANIN-1"/>
    <property type="match status" value="1"/>
</dbReference>
<dbReference type="PANTHER" id="PTHR28678">
    <property type="entry name" value="CODANIN-1"/>
    <property type="match status" value="1"/>
</dbReference>
<name>A0AAV2SCQ8_MEGNR</name>
<dbReference type="InterPro" id="IPR040031">
    <property type="entry name" value="Codanin-1"/>
</dbReference>